<dbReference type="AlphaFoldDB" id="A0AA38HQR8"/>
<sequence>MQMWWISFVGACCLVITCAVSLPTTTDVTPVVPREFPNFNQNYTFVDNSSIRENLASHSEVDTEVEDLLTKHEDEEPIKQEGEVVPNPSEEDEYVGKKSVVEWIENGDDTEDDKFGTEKNQQAETTINEITFKTETTQEETTIKTETTTIKTETTTTKSEVTTPTTQQTSTEKSSENVTLEPYKDGVPVISGSTAAILVGAFLVICIFGYTALILWRRSLEVKYGSREMLVDSDDIFDPDDLKHFSI</sequence>
<comment type="caution">
    <text evidence="4">The sequence shown here is derived from an EMBL/GenBank/DDBJ whole genome shotgun (WGS) entry which is preliminary data.</text>
</comment>
<evidence type="ECO:0008006" key="6">
    <source>
        <dbReference type="Google" id="ProtNLM"/>
    </source>
</evidence>
<dbReference type="Proteomes" id="UP001168821">
    <property type="component" value="Unassembled WGS sequence"/>
</dbReference>
<organism evidence="4 5">
    <name type="scientific">Zophobas morio</name>
    <dbReference type="NCBI Taxonomy" id="2755281"/>
    <lineage>
        <taxon>Eukaryota</taxon>
        <taxon>Metazoa</taxon>
        <taxon>Ecdysozoa</taxon>
        <taxon>Arthropoda</taxon>
        <taxon>Hexapoda</taxon>
        <taxon>Insecta</taxon>
        <taxon>Pterygota</taxon>
        <taxon>Neoptera</taxon>
        <taxon>Endopterygota</taxon>
        <taxon>Coleoptera</taxon>
        <taxon>Polyphaga</taxon>
        <taxon>Cucujiformia</taxon>
        <taxon>Tenebrionidae</taxon>
        <taxon>Zophobas</taxon>
    </lineage>
</organism>
<accession>A0AA38HQR8</accession>
<evidence type="ECO:0000256" key="1">
    <source>
        <dbReference type="SAM" id="MobiDB-lite"/>
    </source>
</evidence>
<feature type="transmembrane region" description="Helical" evidence="2">
    <location>
        <begin position="195"/>
        <end position="216"/>
    </location>
</feature>
<proteinExistence type="predicted"/>
<reference evidence="4" key="1">
    <citation type="journal article" date="2023" name="G3 (Bethesda)">
        <title>Whole genome assemblies of Zophobas morio and Tenebrio molitor.</title>
        <authorList>
            <person name="Kaur S."/>
            <person name="Stinson S.A."/>
            <person name="diCenzo G.C."/>
        </authorList>
    </citation>
    <scope>NUCLEOTIDE SEQUENCE</scope>
    <source>
        <strain evidence="4">QUZm001</strain>
    </source>
</reference>
<keyword evidence="5" id="KW-1185">Reference proteome</keyword>
<keyword evidence="2" id="KW-0472">Membrane</keyword>
<evidence type="ECO:0000256" key="2">
    <source>
        <dbReference type="SAM" id="Phobius"/>
    </source>
</evidence>
<gene>
    <name evidence="4" type="ORF">Zmor_027877</name>
</gene>
<feature type="signal peptide" evidence="3">
    <location>
        <begin position="1"/>
        <end position="19"/>
    </location>
</feature>
<evidence type="ECO:0000313" key="4">
    <source>
        <dbReference type="EMBL" id="KAJ3641366.1"/>
    </source>
</evidence>
<feature type="chain" id="PRO_5041263454" description="Syndecan" evidence="3">
    <location>
        <begin position="20"/>
        <end position="247"/>
    </location>
</feature>
<dbReference type="EMBL" id="JALNTZ010000009">
    <property type="protein sequence ID" value="KAJ3641366.1"/>
    <property type="molecule type" value="Genomic_DNA"/>
</dbReference>
<feature type="region of interest" description="Disordered" evidence="1">
    <location>
        <begin position="151"/>
        <end position="177"/>
    </location>
</feature>
<protein>
    <recommendedName>
        <fullName evidence="6">Syndecan</fullName>
    </recommendedName>
</protein>
<evidence type="ECO:0000256" key="3">
    <source>
        <dbReference type="SAM" id="SignalP"/>
    </source>
</evidence>
<evidence type="ECO:0000313" key="5">
    <source>
        <dbReference type="Proteomes" id="UP001168821"/>
    </source>
</evidence>
<name>A0AA38HQR8_9CUCU</name>
<keyword evidence="3" id="KW-0732">Signal</keyword>
<keyword evidence="2" id="KW-1133">Transmembrane helix</keyword>
<keyword evidence="2" id="KW-0812">Transmembrane</keyword>
<feature type="compositionally biased region" description="Low complexity" evidence="1">
    <location>
        <begin position="151"/>
        <end position="172"/>
    </location>
</feature>